<evidence type="ECO:0000313" key="3">
    <source>
        <dbReference type="Proteomes" id="UP001198034"/>
    </source>
</evidence>
<keyword evidence="1" id="KW-0812">Transmembrane</keyword>
<accession>A0ABS8BMK6</accession>
<reference evidence="2 3" key="1">
    <citation type="submission" date="2021-10" db="EMBL/GenBank/DDBJ databases">
        <authorList>
            <person name="Chen M."/>
        </authorList>
    </citation>
    <scope>NUCLEOTIDE SEQUENCE [LARGE SCALE GENOMIC DNA]</scope>
    <source>
        <strain evidence="2 3">H3-26</strain>
    </source>
</reference>
<comment type="caution">
    <text evidence="2">The sequence shown here is derived from an EMBL/GenBank/DDBJ whole genome shotgun (WGS) entry which is preliminary data.</text>
</comment>
<gene>
    <name evidence="2" type="ORF">LG219_11835</name>
</gene>
<protein>
    <submittedName>
        <fullName evidence="2">Uncharacterized protein</fullName>
    </submittedName>
</protein>
<feature type="transmembrane region" description="Helical" evidence="1">
    <location>
        <begin position="6"/>
        <end position="28"/>
    </location>
</feature>
<evidence type="ECO:0000313" key="2">
    <source>
        <dbReference type="EMBL" id="MCB5196960.1"/>
    </source>
</evidence>
<proteinExistence type="predicted"/>
<keyword evidence="1" id="KW-1133">Transmembrane helix</keyword>
<dbReference type="Proteomes" id="UP001198034">
    <property type="component" value="Unassembled WGS sequence"/>
</dbReference>
<keyword evidence="3" id="KW-1185">Reference proteome</keyword>
<organism evidence="2 3">
    <name type="scientific">Deefgea salmonis</name>
    <dbReference type="NCBI Taxonomy" id="2875502"/>
    <lineage>
        <taxon>Bacteria</taxon>
        <taxon>Pseudomonadati</taxon>
        <taxon>Pseudomonadota</taxon>
        <taxon>Betaproteobacteria</taxon>
        <taxon>Neisseriales</taxon>
        <taxon>Chitinibacteraceae</taxon>
        <taxon>Deefgea</taxon>
    </lineage>
</organism>
<sequence length="181" mass="20214">MKTPTLLTAFIFSLNIHLLTFLFLIFFINNEPVANKKDPFKFKIAISRNNIHANLAPIPKAIKNKNKNTSVTTQKIPDAVKNLTLSQDYISSLVIQSVAAPKETEAILINADEFEINTEIDVIFKAKIYINEKGLVEDIVVEETNMEGDKLIELKIAIGKLKFIPAIKEGKGIPSVKSIHL</sequence>
<dbReference type="EMBL" id="JAJAWG010000008">
    <property type="protein sequence ID" value="MCB5196960.1"/>
    <property type="molecule type" value="Genomic_DNA"/>
</dbReference>
<dbReference type="RefSeq" id="WP_226764692.1">
    <property type="nucleotide sequence ID" value="NZ_JAJAWG010000008.1"/>
</dbReference>
<keyword evidence="1" id="KW-0472">Membrane</keyword>
<evidence type="ECO:0000256" key="1">
    <source>
        <dbReference type="SAM" id="Phobius"/>
    </source>
</evidence>
<name>A0ABS8BMK6_9NEIS</name>